<accession>W4Q3V5</accession>
<name>W4Q3V5_9BACI</name>
<keyword evidence="1" id="KW-1133">Transmembrane helix</keyword>
<feature type="transmembrane region" description="Helical" evidence="1">
    <location>
        <begin position="21"/>
        <end position="48"/>
    </location>
</feature>
<keyword evidence="1" id="KW-0812">Transmembrane</keyword>
<organism evidence="2 3">
    <name type="scientific">Halalkalibacter wakoensis JCM 9140</name>
    <dbReference type="NCBI Taxonomy" id="1236970"/>
    <lineage>
        <taxon>Bacteria</taxon>
        <taxon>Bacillati</taxon>
        <taxon>Bacillota</taxon>
        <taxon>Bacilli</taxon>
        <taxon>Bacillales</taxon>
        <taxon>Bacillaceae</taxon>
        <taxon>Halalkalibacter</taxon>
    </lineage>
</organism>
<reference evidence="2" key="1">
    <citation type="journal article" date="2014" name="Genome Announc.">
        <title>Draft Genome Sequences of Three Alkaliphilic Bacillus Strains, Bacillus wakoensis JCM 9140T, Bacillus akibai JCM 9157T, and Bacillus hemicellulosilyticus JCM 9152T.</title>
        <authorList>
            <person name="Yuki M."/>
            <person name="Oshima K."/>
            <person name="Suda W."/>
            <person name="Oshida Y."/>
            <person name="Kitamura K."/>
            <person name="Iida T."/>
            <person name="Hattori M."/>
            <person name="Ohkuma M."/>
        </authorList>
    </citation>
    <scope>NUCLEOTIDE SEQUENCE [LARGE SCALE GENOMIC DNA]</scope>
    <source>
        <strain evidence="2">JCM 9140</strain>
    </source>
</reference>
<protein>
    <submittedName>
        <fullName evidence="2">Uncharacterized protein</fullName>
    </submittedName>
</protein>
<dbReference type="AlphaFoldDB" id="W4Q3V5"/>
<dbReference type="Proteomes" id="UP000018890">
    <property type="component" value="Unassembled WGS sequence"/>
</dbReference>
<evidence type="ECO:0000256" key="1">
    <source>
        <dbReference type="SAM" id="Phobius"/>
    </source>
</evidence>
<keyword evidence="3" id="KW-1185">Reference proteome</keyword>
<proteinExistence type="predicted"/>
<evidence type="ECO:0000313" key="2">
    <source>
        <dbReference type="EMBL" id="GAE26766.1"/>
    </source>
</evidence>
<sequence length="52" mass="6120">MINYRWIKAALKKKSWLKWGLIGLDILFTFLFLIGGAFALFIVTFMYFPFAP</sequence>
<comment type="caution">
    <text evidence="2">The sequence shown here is derived from an EMBL/GenBank/DDBJ whole genome shotgun (WGS) entry which is preliminary data.</text>
</comment>
<dbReference type="EMBL" id="BAUT01000031">
    <property type="protein sequence ID" value="GAE26766.1"/>
    <property type="molecule type" value="Genomic_DNA"/>
</dbReference>
<keyword evidence="1" id="KW-0472">Membrane</keyword>
<dbReference type="RefSeq" id="WP_156314869.1">
    <property type="nucleotide sequence ID" value="NZ_BAUT01000031.1"/>
</dbReference>
<gene>
    <name evidence="2" type="ORF">JCM9140_2861</name>
</gene>
<evidence type="ECO:0000313" key="3">
    <source>
        <dbReference type="Proteomes" id="UP000018890"/>
    </source>
</evidence>